<dbReference type="OrthoDB" id="386151at2157"/>
<keyword evidence="3" id="KW-1185">Reference proteome</keyword>
<dbReference type="RefSeq" id="WP_090621623.1">
    <property type="nucleotide sequence ID" value="NZ_FOFD01000007.1"/>
</dbReference>
<proteinExistence type="predicted"/>
<reference evidence="3" key="1">
    <citation type="submission" date="2016-10" db="EMBL/GenBank/DDBJ databases">
        <authorList>
            <person name="Varghese N."/>
            <person name="Submissions S."/>
        </authorList>
    </citation>
    <scope>NUCLEOTIDE SEQUENCE [LARGE SCALE GENOMIC DNA]</scope>
    <source>
        <strain evidence="3">DSM 25055</strain>
    </source>
</reference>
<protein>
    <recommendedName>
        <fullName evidence="1">Halobacterial output domain-containing protein</fullName>
    </recommendedName>
</protein>
<sequence length="88" mass="9734">MDVTTLELRYDDERPASVALVDGLRTLEDPNAVVDELEFTLYDYVDPEALDALLADGSGDGDLVVSFSVDGYRVIMTNAGRVRIRTHE</sequence>
<dbReference type="Pfam" id="PF18545">
    <property type="entry name" value="HalOD1"/>
    <property type="match status" value="1"/>
</dbReference>
<name>A0A1H9RBL0_9EURY</name>
<dbReference type="InterPro" id="IPR040624">
    <property type="entry name" value="HalOD1"/>
</dbReference>
<feature type="domain" description="Halobacterial output" evidence="1">
    <location>
        <begin position="13"/>
        <end position="85"/>
    </location>
</feature>
<organism evidence="2 3">
    <name type="scientific">Natrinema salaciae</name>
    <dbReference type="NCBI Taxonomy" id="1186196"/>
    <lineage>
        <taxon>Archaea</taxon>
        <taxon>Methanobacteriati</taxon>
        <taxon>Methanobacteriota</taxon>
        <taxon>Stenosarchaea group</taxon>
        <taxon>Halobacteria</taxon>
        <taxon>Halobacteriales</taxon>
        <taxon>Natrialbaceae</taxon>
        <taxon>Natrinema</taxon>
    </lineage>
</organism>
<evidence type="ECO:0000259" key="1">
    <source>
        <dbReference type="Pfam" id="PF18545"/>
    </source>
</evidence>
<accession>A0A1H9RBL0</accession>
<evidence type="ECO:0000313" key="3">
    <source>
        <dbReference type="Proteomes" id="UP000199114"/>
    </source>
</evidence>
<evidence type="ECO:0000313" key="2">
    <source>
        <dbReference type="EMBL" id="SER69313.1"/>
    </source>
</evidence>
<dbReference type="EMBL" id="FOFD01000007">
    <property type="protein sequence ID" value="SER69313.1"/>
    <property type="molecule type" value="Genomic_DNA"/>
</dbReference>
<dbReference type="AlphaFoldDB" id="A0A1H9RBL0"/>
<dbReference type="Proteomes" id="UP000199114">
    <property type="component" value="Unassembled WGS sequence"/>
</dbReference>
<gene>
    <name evidence="2" type="ORF">SAMN04489841_4321</name>
</gene>